<protein>
    <submittedName>
        <fullName evidence="1">Uncharacterized protein</fullName>
    </submittedName>
</protein>
<accession>A0A975JBH4</accession>
<dbReference type="Proteomes" id="UP000683291">
    <property type="component" value="Chromosome 1"/>
</dbReference>
<dbReference type="RefSeq" id="WP_212703581.1">
    <property type="nucleotide sequence ID" value="NZ_CP073581.1"/>
</dbReference>
<proteinExistence type="predicted"/>
<reference evidence="1" key="1">
    <citation type="submission" date="2021-04" db="EMBL/GenBank/DDBJ databases">
        <title>Complete genome sequence for Sulfitobacter sp. strain JK7-1.</title>
        <authorList>
            <person name="Park S.-J."/>
        </authorList>
    </citation>
    <scope>NUCLEOTIDE SEQUENCE</scope>
    <source>
        <strain evidence="1">JK7-1</strain>
    </source>
</reference>
<organism evidence="1 2">
    <name type="scientific">Sulfitobacter albidus</name>
    <dbReference type="NCBI Taxonomy" id="2829501"/>
    <lineage>
        <taxon>Bacteria</taxon>
        <taxon>Pseudomonadati</taxon>
        <taxon>Pseudomonadota</taxon>
        <taxon>Alphaproteobacteria</taxon>
        <taxon>Rhodobacterales</taxon>
        <taxon>Roseobacteraceae</taxon>
        <taxon>Sulfitobacter</taxon>
    </lineage>
</organism>
<sequence length="64" mass="7450">MTRFLKSRFAKLETRNRPPKPMHNSVVYFDPKTDRILTPLPHAKNIMLVPHWPPEDAWAEAAIA</sequence>
<keyword evidence="2" id="KW-1185">Reference proteome</keyword>
<dbReference type="EMBL" id="CP073581">
    <property type="protein sequence ID" value="QUJ75376.1"/>
    <property type="molecule type" value="Genomic_DNA"/>
</dbReference>
<gene>
    <name evidence="1" type="ORF">KDD17_10305</name>
</gene>
<evidence type="ECO:0000313" key="2">
    <source>
        <dbReference type="Proteomes" id="UP000683291"/>
    </source>
</evidence>
<evidence type="ECO:0000313" key="1">
    <source>
        <dbReference type="EMBL" id="QUJ75376.1"/>
    </source>
</evidence>
<dbReference type="KEGG" id="sual:KDD17_10305"/>
<dbReference type="AlphaFoldDB" id="A0A975JBH4"/>
<name>A0A975JBH4_9RHOB</name>